<dbReference type="PANTHER" id="PTHR35563">
    <property type="entry name" value="BARREL METAL-DEPENDENT HYDROLASE, PUTATIVE (AFU_ORTHOLOGUE AFUA_1G16240)-RELATED"/>
    <property type="match status" value="1"/>
</dbReference>
<comment type="caution">
    <text evidence="2">The sequence shown here is derived from an EMBL/GenBank/DDBJ whole genome shotgun (WGS) entry which is preliminary data.</text>
</comment>
<dbReference type="SUPFAM" id="SSF51556">
    <property type="entry name" value="Metallo-dependent hydrolases"/>
    <property type="match status" value="1"/>
</dbReference>
<accession>A0A5N3PAT8</accession>
<evidence type="ECO:0000313" key="3">
    <source>
        <dbReference type="Proteomes" id="UP000325684"/>
    </source>
</evidence>
<proteinExistence type="predicted"/>
<evidence type="ECO:0000313" key="2">
    <source>
        <dbReference type="EMBL" id="KAB0266801.1"/>
    </source>
</evidence>
<dbReference type="RefSeq" id="WP_150944662.1">
    <property type="nucleotide sequence ID" value="NZ_VCMV01000015.1"/>
</dbReference>
<dbReference type="PANTHER" id="PTHR35563:SF2">
    <property type="entry name" value="BARREL METAL-DEPENDENT HYDROLASE, PUTATIVE (AFU_ORTHOLOGUE AFUA_1G16240)-RELATED"/>
    <property type="match status" value="1"/>
</dbReference>
<dbReference type="Pfam" id="PF04909">
    <property type="entry name" value="Amidohydro_2"/>
    <property type="match status" value="1"/>
</dbReference>
<protein>
    <recommendedName>
        <fullName evidence="1">Amidohydrolase-related domain-containing protein</fullName>
    </recommendedName>
</protein>
<dbReference type="InterPro" id="IPR052358">
    <property type="entry name" value="Aro_Compnd_Degr_Hydrolases"/>
</dbReference>
<dbReference type="EMBL" id="VCMV01000015">
    <property type="protein sequence ID" value="KAB0266801.1"/>
    <property type="molecule type" value="Genomic_DNA"/>
</dbReference>
<dbReference type="GO" id="GO:0016787">
    <property type="term" value="F:hydrolase activity"/>
    <property type="evidence" value="ECO:0007669"/>
    <property type="project" value="InterPro"/>
</dbReference>
<dbReference type="Gene3D" id="3.20.20.140">
    <property type="entry name" value="Metal-dependent hydrolases"/>
    <property type="match status" value="1"/>
</dbReference>
<dbReference type="InterPro" id="IPR032466">
    <property type="entry name" value="Metal_Hydrolase"/>
</dbReference>
<reference evidence="2 3" key="1">
    <citation type="journal article" date="2019" name="Microorganisms">
        <title>Genome Insights into the Novel Species Microvirga brassicacearum, a Rapeseed Endophyte with Biotechnological Potential.</title>
        <authorList>
            <person name="Jimenez-Gomez A."/>
            <person name="Saati-Santamaria Z."/>
            <person name="Igual J.M."/>
            <person name="Rivas R."/>
            <person name="Mateos P.F."/>
            <person name="Garcia-Fraile P."/>
        </authorList>
    </citation>
    <scope>NUCLEOTIDE SEQUENCE [LARGE SCALE GENOMIC DNA]</scope>
    <source>
        <strain evidence="2 3">CDVBN77</strain>
    </source>
</reference>
<organism evidence="2 3">
    <name type="scientific">Microvirga brassicacearum</name>
    <dbReference type="NCBI Taxonomy" id="2580413"/>
    <lineage>
        <taxon>Bacteria</taxon>
        <taxon>Pseudomonadati</taxon>
        <taxon>Pseudomonadota</taxon>
        <taxon>Alphaproteobacteria</taxon>
        <taxon>Hyphomicrobiales</taxon>
        <taxon>Methylobacteriaceae</taxon>
        <taxon>Microvirga</taxon>
    </lineage>
</organism>
<feature type="domain" description="Amidohydrolase-related" evidence="1">
    <location>
        <begin position="36"/>
        <end position="310"/>
    </location>
</feature>
<keyword evidence="3" id="KW-1185">Reference proteome</keyword>
<gene>
    <name evidence="2" type="ORF">FEZ63_11940</name>
</gene>
<evidence type="ECO:0000259" key="1">
    <source>
        <dbReference type="Pfam" id="PF04909"/>
    </source>
</evidence>
<name>A0A5N3PAT8_9HYPH</name>
<dbReference type="InterPro" id="IPR006680">
    <property type="entry name" value="Amidohydro-rel"/>
</dbReference>
<dbReference type="AlphaFoldDB" id="A0A5N3PAT8"/>
<sequence>MSLHSTSRNDPAPVHLKNVLGVQHTFPQLPHMPGICDCHVHIFGDAAAFPFDQHRHFTPGRAFASDLVSLMDALGLARVIIVQPSVYGTDNRCTLDALAKLPGVARAVGVIGNDVTDSSLQEMHEAGMRGVRLNFQTVGFSDISLAREQLKQIASRVAHLGWHIQLFAPLPMITQLAETITTLPTRVVLDHFAGAHTVKDAGFSNLTALLRGGNAYVKLSAPYRIASGPEYAGAQPIVEALIAANPERVLWGSDWPHPGAPAGTIRTPDRVEPFRQEDDGMALVRLAAWVSDDRALRRMLVENPVHLYDFAP</sequence>
<dbReference type="OrthoDB" id="9787654at2"/>
<dbReference type="Proteomes" id="UP000325684">
    <property type="component" value="Unassembled WGS sequence"/>
</dbReference>